<dbReference type="STRING" id="1182541.W9YLY9"/>
<evidence type="ECO:0000313" key="2">
    <source>
        <dbReference type="EMBL" id="EXJ93897.1"/>
    </source>
</evidence>
<gene>
    <name evidence="2" type="ORF">A1O1_02290</name>
</gene>
<organism evidence="2 3">
    <name type="scientific">Capronia coronata CBS 617.96</name>
    <dbReference type="NCBI Taxonomy" id="1182541"/>
    <lineage>
        <taxon>Eukaryota</taxon>
        <taxon>Fungi</taxon>
        <taxon>Dikarya</taxon>
        <taxon>Ascomycota</taxon>
        <taxon>Pezizomycotina</taxon>
        <taxon>Eurotiomycetes</taxon>
        <taxon>Chaetothyriomycetidae</taxon>
        <taxon>Chaetothyriales</taxon>
        <taxon>Herpotrichiellaceae</taxon>
        <taxon>Capronia</taxon>
    </lineage>
</organism>
<comment type="caution">
    <text evidence="2">The sequence shown here is derived from an EMBL/GenBank/DDBJ whole genome shotgun (WGS) entry which is preliminary data.</text>
</comment>
<evidence type="ECO:0000256" key="1">
    <source>
        <dbReference type="SAM" id="MobiDB-lite"/>
    </source>
</evidence>
<dbReference type="EMBL" id="AMWN01000002">
    <property type="protein sequence ID" value="EXJ93897.1"/>
    <property type="molecule type" value="Genomic_DNA"/>
</dbReference>
<feature type="compositionally biased region" description="Basic residues" evidence="1">
    <location>
        <begin position="30"/>
        <end position="40"/>
    </location>
</feature>
<dbReference type="OrthoDB" id="197676at2759"/>
<feature type="region of interest" description="Disordered" evidence="1">
    <location>
        <begin position="1"/>
        <end position="97"/>
    </location>
</feature>
<proteinExistence type="predicted"/>
<protein>
    <submittedName>
        <fullName evidence="2">Uncharacterized protein</fullName>
    </submittedName>
</protein>
<dbReference type="HOGENOM" id="CLU_1266716_0_0_1"/>
<sequence length="218" mass="24971">MTSVKSDSEDTGDGELAEQLEVDKDQSSHKTPRTPTRKVIKTGIRDQRPTPGRKAPPRGSPPTAFRLETDLESMRNPSPLPPPAKKRPRGSPTYDAAGFELDYGKVADWMKPQPYDKERTMRGMDKAVEKARREKAGMAEIFFRRGPAPQDPGPLEVDFWKDRVSKDLGIPFHKIDAAAFEEWERRGFEKQWPSDWESFTDEEKKRIRRMQAGCTLRK</sequence>
<accession>W9YLY9</accession>
<dbReference type="Proteomes" id="UP000019484">
    <property type="component" value="Unassembled WGS sequence"/>
</dbReference>
<feature type="compositionally biased region" description="Acidic residues" evidence="1">
    <location>
        <begin position="9"/>
        <end position="20"/>
    </location>
</feature>
<reference evidence="2 3" key="1">
    <citation type="submission" date="2013-03" db="EMBL/GenBank/DDBJ databases">
        <title>The Genome Sequence of Capronia coronata CBS 617.96.</title>
        <authorList>
            <consortium name="The Broad Institute Genomics Platform"/>
            <person name="Cuomo C."/>
            <person name="de Hoog S."/>
            <person name="Gorbushina A."/>
            <person name="Walker B."/>
            <person name="Young S.K."/>
            <person name="Zeng Q."/>
            <person name="Gargeya S."/>
            <person name="Fitzgerald M."/>
            <person name="Haas B."/>
            <person name="Abouelleil A."/>
            <person name="Allen A.W."/>
            <person name="Alvarado L."/>
            <person name="Arachchi H.M."/>
            <person name="Berlin A.M."/>
            <person name="Chapman S.B."/>
            <person name="Gainer-Dewar J."/>
            <person name="Goldberg J."/>
            <person name="Griggs A."/>
            <person name="Gujja S."/>
            <person name="Hansen M."/>
            <person name="Howarth C."/>
            <person name="Imamovic A."/>
            <person name="Ireland A."/>
            <person name="Larimer J."/>
            <person name="McCowan C."/>
            <person name="Murphy C."/>
            <person name="Pearson M."/>
            <person name="Poon T.W."/>
            <person name="Priest M."/>
            <person name="Roberts A."/>
            <person name="Saif S."/>
            <person name="Shea T."/>
            <person name="Sisk P."/>
            <person name="Sykes S."/>
            <person name="Wortman J."/>
            <person name="Nusbaum C."/>
            <person name="Birren B."/>
        </authorList>
    </citation>
    <scope>NUCLEOTIDE SEQUENCE [LARGE SCALE GENOMIC DNA]</scope>
    <source>
        <strain evidence="2 3">CBS 617.96</strain>
    </source>
</reference>
<dbReference type="AlphaFoldDB" id="W9YLY9"/>
<name>W9YLY9_9EURO</name>
<keyword evidence="3" id="KW-1185">Reference proteome</keyword>
<dbReference type="GeneID" id="19157190"/>
<dbReference type="RefSeq" id="XP_007721391.1">
    <property type="nucleotide sequence ID" value="XM_007723201.1"/>
</dbReference>
<evidence type="ECO:0000313" key="3">
    <source>
        <dbReference type="Proteomes" id="UP000019484"/>
    </source>
</evidence>
<dbReference type="eggNOG" id="ENOG502SR3C">
    <property type="taxonomic scope" value="Eukaryota"/>
</dbReference>